<evidence type="ECO:0000259" key="7">
    <source>
        <dbReference type="Pfam" id="PF02668"/>
    </source>
</evidence>
<gene>
    <name evidence="9" type="ORF">EUX98_g4333</name>
</gene>
<dbReference type="PANTHER" id="PTHR10696:SF25">
    <property type="entry name" value="OXIDOREDUCTASE AIM17-RELATED"/>
    <property type="match status" value="1"/>
</dbReference>
<dbReference type="GO" id="GO:0046872">
    <property type="term" value="F:metal ion binding"/>
    <property type="evidence" value="ECO:0007669"/>
    <property type="project" value="UniProtKB-KW"/>
</dbReference>
<dbReference type="SUPFAM" id="SSF51197">
    <property type="entry name" value="Clavaminate synthase-like"/>
    <property type="match status" value="1"/>
</dbReference>
<evidence type="ECO:0000256" key="3">
    <source>
        <dbReference type="ARBA" id="ARBA00022723"/>
    </source>
</evidence>
<dbReference type="InterPro" id="IPR003819">
    <property type="entry name" value="TauD/TfdA-like"/>
</dbReference>
<comment type="similarity">
    <text evidence="2">Belongs to the gamma-BBH/TMLD family.</text>
</comment>
<accession>A0A4S4MWA9</accession>
<dbReference type="GO" id="GO:0016706">
    <property type="term" value="F:2-oxoglutarate-dependent dioxygenase activity"/>
    <property type="evidence" value="ECO:0007669"/>
    <property type="project" value="UniProtKB-ARBA"/>
</dbReference>
<keyword evidence="3" id="KW-0479">Metal-binding</keyword>
<dbReference type="InterPro" id="IPR038492">
    <property type="entry name" value="GBBH-like_N_sf"/>
</dbReference>
<dbReference type="Gene3D" id="3.30.2020.30">
    <property type="match status" value="1"/>
</dbReference>
<evidence type="ECO:0000259" key="8">
    <source>
        <dbReference type="Pfam" id="PF06155"/>
    </source>
</evidence>
<reference evidence="9 10" key="1">
    <citation type="submission" date="2019-02" db="EMBL/GenBank/DDBJ databases">
        <title>Genome sequencing of the rare red list fungi Antrodiella citrinella (Flaviporus citrinellus).</title>
        <authorList>
            <person name="Buettner E."/>
            <person name="Kellner H."/>
        </authorList>
    </citation>
    <scope>NUCLEOTIDE SEQUENCE [LARGE SCALE GENOMIC DNA]</scope>
    <source>
        <strain evidence="9 10">DSM 108506</strain>
    </source>
</reference>
<dbReference type="GO" id="GO:0045329">
    <property type="term" value="P:carnitine biosynthetic process"/>
    <property type="evidence" value="ECO:0007669"/>
    <property type="project" value="TreeGrafter"/>
</dbReference>
<dbReference type="PANTHER" id="PTHR10696">
    <property type="entry name" value="GAMMA-BUTYROBETAINE HYDROXYLASE-RELATED"/>
    <property type="match status" value="1"/>
</dbReference>
<evidence type="ECO:0000256" key="1">
    <source>
        <dbReference type="ARBA" id="ARBA00001954"/>
    </source>
</evidence>
<dbReference type="InterPro" id="IPR050411">
    <property type="entry name" value="AlphaKG_dependent_hydroxylases"/>
</dbReference>
<sequence length="410" mass="46673">MAYISLLRFAKYGRISARTYSTAVAASAARSQELSYNGVSYPYRWLRDSCQCPECIHPSTRQKLHRTTDVSADTSPVPGGVEVKRNGVDIQWASGHRSFYPSDLLTNHASFMNLRKFHQDVESISWSADRLKSSKTLFVPYKDMDRKTGMLAAIEQLTKYGVLFVSGVPTEKQTHEDCEVRTLAEKFGEIRSTMYGELWDVKNIRNSTNIAYTNLDLGYHIDLQYFQHPPRYQFLHCIRNRVKGGVSLFVDALQAAKELRATHPADFDLLATTPVTFHYINDGHHLHHSHPTIELAPVSDDPTQPRPISHINYSPPFQAPLPLTTPPEFYSAFERFASLLNRPEARFDYILKEGDAVVFDNRRILHARTAFYDENGVEDQPEVNRWLKGCYVEADSVLDRGRGLRTAVNA</sequence>
<dbReference type="InterPro" id="IPR042098">
    <property type="entry name" value="TauD-like_sf"/>
</dbReference>
<evidence type="ECO:0000256" key="6">
    <source>
        <dbReference type="ARBA" id="ARBA00023004"/>
    </source>
</evidence>
<dbReference type="Proteomes" id="UP000308730">
    <property type="component" value="Unassembled WGS sequence"/>
</dbReference>
<dbReference type="OrthoDB" id="406634at2759"/>
<keyword evidence="5" id="KW-0560">Oxidoreductase</keyword>
<evidence type="ECO:0000256" key="5">
    <source>
        <dbReference type="ARBA" id="ARBA00023002"/>
    </source>
</evidence>
<feature type="domain" description="Gamma-butyrobetaine hydroxylase-like N-terminal" evidence="8">
    <location>
        <begin position="39"/>
        <end position="105"/>
    </location>
</feature>
<comment type="cofactor">
    <cofactor evidence="1">
        <name>Fe(2+)</name>
        <dbReference type="ChEBI" id="CHEBI:29033"/>
    </cofactor>
</comment>
<organism evidence="9 10">
    <name type="scientific">Antrodiella citrinella</name>
    <dbReference type="NCBI Taxonomy" id="2447956"/>
    <lineage>
        <taxon>Eukaryota</taxon>
        <taxon>Fungi</taxon>
        <taxon>Dikarya</taxon>
        <taxon>Basidiomycota</taxon>
        <taxon>Agaricomycotina</taxon>
        <taxon>Agaricomycetes</taxon>
        <taxon>Polyporales</taxon>
        <taxon>Steccherinaceae</taxon>
        <taxon>Antrodiella</taxon>
    </lineage>
</organism>
<dbReference type="GO" id="GO:0005739">
    <property type="term" value="C:mitochondrion"/>
    <property type="evidence" value="ECO:0007669"/>
    <property type="project" value="TreeGrafter"/>
</dbReference>
<dbReference type="CDD" id="cd00250">
    <property type="entry name" value="CAS_like"/>
    <property type="match status" value="1"/>
</dbReference>
<evidence type="ECO:0000256" key="2">
    <source>
        <dbReference type="ARBA" id="ARBA00008654"/>
    </source>
</evidence>
<name>A0A4S4MWA9_9APHY</name>
<dbReference type="Pfam" id="PF06155">
    <property type="entry name" value="GBBH-like_N"/>
    <property type="match status" value="1"/>
</dbReference>
<proteinExistence type="inferred from homology"/>
<dbReference type="AlphaFoldDB" id="A0A4S4MWA9"/>
<dbReference type="EMBL" id="SGPM01000104">
    <property type="protein sequence ID" value="THH29867.1"/>
    <property type="molecule type" value="Genomic_DNA"/>
</dbReference>
<feature type="domain" description="TauD/TfdA-like" evidence="7">
    <location>
        <begin position="151"/>
        <end position="391"/>
    </location>
</feature>
<protein>
    <recommendedName>
        <fullName evidence="11">TauD/TfdA-like domain-containing protein</fullName>
    </recommendedName>
</protein>
<evidence type="ECO:0000313" key="9">
    <source>
        <dbReference type="EMBL" id="THH29867.1"/>
    </source>
</evidence>
<evidence type="ECO:0000313" key="10">
    <source>
        <dbReference type="Proteomes" id="UP000308730"/>
    </source>
</evidence>
<dbReference type="InterPro" id="IPR010376">
    <property type="entry name" value="GBBH-like_N"/>
</dbReference>
<keyword evidence="6" id="KW-0408">Iron</keyword>
<comment type="caution">
    <text evidence="9">The sequence shown here is derived from an EMBL/GenBank/DDBJ whole genome shotgun (WGS) entry which is preliminary data.</text>
</comment>
<dbReference type="Pfam" id="PF02668">
    <property type="entry name" value="TauD"/>
    <property type="match status" value="1"/>
</dbReference>
<keyword evidence="10" id="KW-1185">Reference proteome</keyword>
<dbReference type="Gene3D" id="3.60.130.10">
    <property type="entry name" value="Clavaminate synthase-like"/>
    <property type="match status" value="1"/>
</dbReference>
<evidence type="ECO:0000256" key="4">
    <source>
        <dbReference type="ARBA" id="ARBA00022964"/>
    </source>
</evidence>
<keyword evidence="4" id="KW-0223">Dioxygenase</keyword>
<evidence type="ECO:0008006" key="11">
    <source>
        <dbReference type="Google" id="ProtNLM"/>
    </source>
</evidence>